<dbReference type="AlphaFoldDB" id="A0A6A6RTT2"/>
<gene>
    <name evidence="2" type="ORF">P280DRAFT_519639</name>
</gene>
<dbReference type="EMBL" id="MU006788">
    <property type="protein sequence ID" value="KAF2638770.1"/>
    <property type="molecule type" value="Genomic_DNA"/>
</dbReference>
<keyword evidence="3" id="KW-1185">Reference proteome</keyword>
<sequence length="273" mass="29585">MFLGSGGSGSFGGPGGPGGPGRGGGPPRKGGRDKVDNSGLPDKSVLVKAKSPNDEEPGYLAEDWRASSLTTFLRAYYPPDQERNPNYDYEPEIREASRIIEAMEQYETSESVQQLVQTIMDLGEDRYNQRPFAHDRHLLMLILYRHYRYTGGFSLPPLLEAREARMNARARQINVTPWPQGRPVHPREIVDSGPRGTSFQRVNAPGNVLGQPSPVFRGLPSPSRFGAVGDPLSGGRGGGGGSRGGLGGGRGGGRGGHSDNGSRWSQWPMEEDW</sequence>
<evidence type="ECO:0000313" key="3">
    <source>
        <dbReference type="Proteomes" id="UP000799753"/>
    </source>
</evidence>
<feature type="region of interest" description="Disordered" evidence="1">
    <location>
        <begin position="1"/>
        <end position="59"/>
    </location>
</feature>
<feature type="compositionally biased region" description="Gly residues" evidence="1">
    <location>
        <begin position="232"/>
        <end position="255"/>
    </location>
</feature>
<evidence type="ECO:0000313" key="2">
    <source>
        <dbReference type="EMBL" id="KAF2638770.1"/>
    </source>
</evidence>
<protein>
    <submittedName>
        <fullName evidence="2">Uncharacterized protein</fullName>
    </submittedName>
</protein>
<accession>A0A6A6RTT2</accession>
<organism evidence="2 3">
    <name type="scientific">Massarina eburnea CBS 473.64</name>
    <dbReference type="NCBI Taxonomy" id="1395130"/>
    <lineage>
        <taxon>Eukaryota</taxon>
        <taxon>Fungi</taxon>
        <taxon>Dikarya</taxon>
        <taxon>Ascomycota</taxon>
        <taxon>Pezizomycotina</taxon>
        <taxon>Dothideomycetes</taxon>
        <taxon>Pleosporomycetidae</taxon>
        <taxon>Pleosporales</taxon>
        <taxon>Massarineae</taxon>
        <taxon>Massarinaceae</taxon>
        <taxon>Massarina</taxon>
    </lineage>
</organism>
<feature type="compositionally biased region" description="Gly residues" evidence="1">
    <location>
        <begin position="1"/>
        <end position="28"/>
    </location>
</feature>
<feature type="region of interest" description="Disordered" evidence="1">
    <location>
        <begin position="223"/>
        <end position="273"/>
    </location>
</feature>
<evidence type="ECO:0000256" key="1">
    <source>
        <dbReference type="SAM" id="MobiDB-lite"/>
    </source>
</evidence>
<reference evidence="2" key="1">
    <citation type="journal article" date="2020" name="Stud. Mycol.">
        <title>101 Dothideomycetes genomes: a test case for predicting lifestyles and emergence of pathogens.</title>
        <authorList>
            <person name="Haridas S."/>
            <person name="Albert R."/>
            <person name="Binder M."/>
            <person name="Bloem J."/>
            <person name="Labutti K."/>
            <person name="Salamov A."/>
            <person name="Andreopoulos B."/>
            <person name="Baker S."/>
            <person name="Barry K."/>
            <person name="Bills G."/>
            <person name="Bluhm B."/>
            <person name="Cannon C."/>
            <person name="Castanera R."/>
            <person name="Culley D."/>
            <person name="Daum C."/>
            <person name="Ezra D."/>
            <person name="Gonzalez J."/>
            <person name="Henrissat B."/>
            <person name="Kuo A."/>
            <person name="Liang C."/>
            <person name="Lipzen A."/>
            <person name="Lutzoni F."/>
            <person name="Magnuson J."/>
            <person name="Mondo S."/>
            <person name="Nolan M."/>
            <person name="Ohm R."/>
            <person name="Pangilinan J."/>
            <person name="Park H.-J."/>
            <person name="Ramirez L."/>
            <person name="Alfaro M."/>
            <person name="Sun H."/>
            <person name="Tritt A."/>
            <person name="Yoshinaga Y."/>
            <person name="Zwiers L.-H."/>
            <person name="Turgeon B."/>
            <person name="Goodwin S."/>
            <person name="Spatafora J."/>
            <person name="Crous P."/>
            <person name="Grigoriev I."/>
        </authorList>
    </citation>
    <scope>NUCLEOTIDE SEQUENCE</scope>
    <source>
        <strain evidence="2">CBS 473.64</strain>
    </source>
</reference>
<proteinExistence type="predicted"/>
<name>A0A6A6RTT2_9PLEO</name>
<dbReference type="Proteomes" id="UP000799753">
    <property type="component" value="Unassembled WGS sequence"/>
</dbReference>